<dbReference type="AlphaFoldDB" id="A0A0C9TXB0"/>
<dbReference type="OrthoDB" id="121380at2759"/>
<feature type="chain" id="PRO_5002220710" evidence="2">
    <location>
        <begin position="19"/>
        <end position="412"/>
    </location>
</feature>
<feature type="domain" description="Intradiol ring-cleavage dioxygenases" evidence="3">
    <location>
        <begin position="129"/>
        <end position="223"/>
    </location>
</feature>
<feature type="compositionally biased region" description="Pro residues" evidence="1">
    <location>
        <begin position="342"/>
        <end position="353"/>
    </location>
</feature>
<dbReference type="CDD" id="cd03457">
    <property type="entry name" value="intradiol_dioxygenase_like"/>
    <property type="match status" value="1"/>
</dbReference>
<dbReference type="GO" id="GO:0008199">
    <property type="term" value="F:ferric iron binding"/>
    <property type="evidence" value="ECO:0007669"/>
    <property type="project" value="InterPro"/>
</dbReference>
<dbReference type="HOGENOM" id="CLU_027719_0_1_1"/>
<reference evidence="4 5" key="1">
    <citation type="submission" date="2014-06" db="EMBL/GenBank/DDBJ databases">
        <title>Evolutionary Origins and Diversification of the Mycorrhizal Mutualists.</title>
        <authorList>
            <consortium name="DOE Joint Genome Institute"/>
            <consortium name="Mycorrhizal Genomics Consortium"/>
            <person name="Kohler A."/>
            <person name="Kuo A."/>
            <person name="Nagy L.G."/>
            <person name="Floudas D."/>
            <person name="Copeland A."/>
            <person name="Barry K.W."/>
            <person name="Cichocki N."/>
            <person name="Veneault-Fourrey C."/>
            <person name="LaButti K."/>
            <person name="Lindquist E.A."/>
            <person name="Lipzen A."/>
            <person name="Lundell T."/>
            <person name="Morin E."/>
            <person name="Murat C."/>
            <person name="Riley R."/>
            <person name="Ohm R."/>
            <person name="Sun H."/>
            <person name="Tunlid A."/>
            <person name="Henrissat B."/>
            <person name="Grigoriev I.V."/>
            <person name="Hibbett D.S."/>
            <person name="Martin F."/>
        </authorList>
    </citation>
    <scope>NUCLEOTIDE SEQUENCE [LARGE SCALE GENOMIC DNA]</scope>
    <source>
        <strain evidence="4 5">SS14</strain>
    </source>
</reference>
<keyword evidence="5" id="KW-1185">Reference proteome</keyword>
<organism evidence="4 5">
    <name type="scientific">Sphaerobolus stellatus (strain SS14)</name>
    <dbReference type="NCBI Taxonomy" id="990650"/>
    <lineage>
        <taxon>Eukaryota</taxon>
        <taxon>Fungi</taxon>
        <taxon>Dikarya</taxon>
        <taxon>Basidiomycota</taxon>
        <taxon>Agaricomycotina</taxon>
        <taxon>Agaricomycetes</taxon>
        <taxon>Phallomycetidae</taxon>
        <taxon>Geastrales</taxon>
        <taxon>Sphaerobolaceae</taxon>
        <taxon>Sphaerobolus</taxon>
    </lineage>
</organism>
<dbReference type="InterPro" id="IPR015889">
    <property type="entry name" value="Intradiol_dOase_core"/>
</dbReference>
<keyword evidence="2" id="KW-0732">Signal</keyword>
<evidence type="ECO:0000256" key="1">
    <source>
        <dbReference type="SAM" id="MobiDB-lite"/>
    </source>
</evidence>
<dbReference type="InterPro" id="IPR000627">
    <property type="entry name" value="Intradiol_dOase_C"/>
</dbReference>
<evidence type="ECO:0000313" key="4">
    <source>
        <dbReference type="EMBL" id="KIJ26414.1"/>
    </source>
</evidence>
<feature type="region of interest" description="Disordered" evidence="1">
    <location>
        <begin position="333"/>
        <end position="376"/>
    </location>
</feature>
<dbReference type="Gene3D" id="2.60.130.10">
    <property type="entry name" value="Aromatic compound dioxygenase"/>
    <property type="match status" value="1"/>
</dbReference>
<gene>
    <name evidence="4" type="ORF">M422DRAFT_272515</name>
</gene>
<feature type="compositionally biased region" description="Low complexity" evidence="1">
    <location>
        <begin position="354"/>
        <end position="376"/>
    </location>
</feature>
<evidence type="ECO:0000256" key="2">
    <source>
        <dbReference type="SAM" id="SignalP"/>
    </source>
</evidence>
<protein>
    <submittedName>
        <fullName evidence="4">Unplaced genomic scaffold SPHSTscaffold_295, whole genome shotgun sequence</fullName>
    </submittedName>
</protein>
<proteinExistence type="predicted"/>
<dbReference type="Proteomes" id="UP000054279">
    <property type="component" value="Unassembled WGS sequence"/>
</dbReference>
<feature type="signal peptide" evidence="2">
    <location>
        <begin position="1"/>
        <end position="18"/>
    </location>
</feature>
<evidence type="ECO:0000313" key="5">
    <source>
        <dbReference type="Proteomes" id="UP000054279"/>
    </source>
</evidence>
<dbReference type="Pfam" id="PF00775">
    <property type="entry name" value="Dioxygenase_C"/>
    <property type="match status" value="1"/>
</dbReference>
<sequence length="412" mass="43821">MRFASLLSIVSFIGFVTAHPGEHEEHGTPTRREFLSNAKRSIADCKRQLAYSGVEASAVERRAVMAKRLKEQVVLRKRSFSDVLAKKHASNRTDVTSETINGGGLFSGHLSCVLQSEVTEGPYWVKGELVRSNIVQNEPGVPLYLDFQLVDVNTCTPIKNVFLDTWHANSTGVYSGVVAQGNGNIDDLTNINNTALRGIQQSDADGVVYFETVVPGHYTGRTNHIHVLASLDATVLPNGTLSGGNVSHVGQVFFDQSLLDLVETVRPYASNTQEVLRNANDGIFAEEAESVDPVVEYILLGDDIIDGVFGWLSIGVNPNASYAPSPAVYLTEDGGVVNPDAPSGPPGGPPPGFPSTSVASSTSTSTTTSTTSSAEATPTVATVAQYYQCGGRPRLALPFVQLPIPASIGMTG</sequence>
<dbReference type="PANTHER" id="PTHR34315:SF1">
    <property type="entry name" value="INTRADIOL RING-CLEAVAGE DIOXYGENASES DOMAIN-CONTAINING PROTEIN-RELATED"/>
    <property type="match status" value="1"/>
</dbReference>
<dbReference type="PANTHER" id="PTHR34315">
    <property type="match status" value="1"/>
</dbReference>
<evidence type="ECO:0000259" key="3">
    <source>
        <dbReference type="Pfam" id="PF00775"/>
    </source>
</evidence>
<dbReference type="EMBL" id="KN837370">
    <property type="protein sequence ID" value="KIJ26414.1"/>
    <property type="molecule type" value="Genomic_DNA"/>
</dbReference>
<name>A0A0C9TXB0_SPHS4</name>
<dbReference type="SUPFAM" id="SSF49482">
    <property type="entry name" value="Aromatic compound dioxygenase"/>
    <property type="match status" value="1"/>
</dbReference>
<accession>A0A0C9TXB0</accession>
<dbReference type="GO" id="GO:0016702">
    <property type="term" value="F:oxidoreductase activity, acting on single donors with incorporation of molecular oxygen, incorporation of two atoms of oxygen"/>
    <property type="evidence" value="ECO:0007669"/>
    <property type="project" value="InterPro"/>
</dbReference>